<protein>
    <submittedName>
        <fullName evidence="7">Uncharacterized protein</fullName>
    </submittedName>
</protein>
<evidence type="ECO:0000259" key="6">
    <source>
        <dbReference type="SMART" id="SM01332"/>
    </source>
</evidence>
<evidence type="ECO:0000313" key="7">
    <source>
        <dbReference type="EMBL" id="CAH0108599.1"/>
    </source>
</evidence>
<organism evidence="7 8">
    <name type="scientific">Daphnia galeata</name>
    <dbReference type="NCBI Taxonomy" id="27404"/>
    <lineage>
        <taxon>Eukaryota</taxon>
        <taxon>Metazoa</taxon>
        <taxon>Ecdysozoa</taxon>
        <taxon>Arthropoda</taxon>
        <taxon>Crustacea</taxon>
        <taxon>Branchiopoda</taxon>
        <taxon>Diplostraca</taxon>
        <taxon>Cladocera</taxon>
        <taxon>Anomopoda</taxon>
        <taxon>Daphniidae</taxon>
        <taxon>Daphnia</taxon>
    </lineage>
</organism>
<dbReference type="InterPro" id="IPR036915">
    <property type="entry name" value="Cyclin-like_sf"/>
</dbReference>
<proteinExistence type="inferred from homology"/>
<dbReference type="SUPFAM" id="SSF47954">
    <property type="entry name" value="Cyclin-like"/>
    <property type="match status" value="2"/>
</dbReference>
<dbReference type="CDD" id="cd20509">
    <property type="entry name" value="CYCLIN_CCNB1-like_rpt2"/>
    <property type="match status" value="1"/>
</dbReference>
<dbReference type="SMART" id="SM00385">
    <property type="entry name" value="CYCLIN"/>
    <property type="match status" value="2"/>
</dbReference>
<dbReference type="SMART" id="SM01332">
    <property type="entry name" value="Cyclin_C"/>
    <property type="match status" value="1"/>
</dbReference>
<keyword evidence="8" id="KW-1185">Reference proteome</keyword>
<dbReference type="PANTHER" id="PTHR10177">
    <property type="entry name" value="CYCLINS"/>
    <property type="match status" value="1"/>
</dbReference>
<dbReference type="CDD" id="cd20507">
    <property type="entry name" value="CYCLIN_CCNB1-like_rpt1"/>
    <property type="match status" value="1"/>
</dbReference>
<dbReference type="InterPro" id="IPR013763">
    <property type="entry name" value="Cyclin-like_dom"/>
</dbReference>
<name>A0A8J2RXF1_9CRUS</name>
<dbReference type="InterPro" id="IPR006671">
    <property type="entry name" value="Cyclin_N"/>
</dbReference>
<gene>
    <name evidence="7" type="ORF">DGAL_LOCUS11995</name>
</gene>
<feature type="domain" description="Cyclin-like" evidence="5">
    <location>
        <begin position="167"/>
        <end position="252"/>
    </location>
</feature>
<dbReference type="GO" id="GO:0016538">
    <property type="term" value="F:cyclin-dependent protein serine/threonine kinase regulator activity"/>
    <property type="evidence" value="ECO:0007669"/>
    <property type="project" value="InterPro"/>
</dbReference>
<comment type="caution">
    <text evidence="7">The sequence shown here is derived from an EMBL/GenBank/DDBJ whole genome shotgun (WGS) entry which is preliminary data.</text>
</comment>
<dbReference type="EMBL" id="CAKKLH010000286">
    <property type="protein sequence ID" value="CAH0108599.1"/>
    <property type="molecule type" value="Genomic_DNA"/>
</dbReference>
<evidence type="ECO:0000256" key="4">
    <source>
        <dbReference type="RuleBase" id="RU000383"/>
    </source>
</evidence>
<feature type="domain" description="Cyclin C-terminal" evidence="6">
    <location>
        <begin position="261"/>
        <end position="388"/>
    </location>
</feature>
<evidence type="ECO:0000256" key="2">
    <source>
        <dbReference type="ARBA" id="ARBA00023127"/>
    </source>
</evidence>
<comment type="similarity">
    <text evidence="4">Belongs to the cyclin family.</text>
</comment>
<evidence type="ECO:0000256" key="1">
    <source>
        <dbReference type="ARBA" id="ARBA00022618"/>
    </source>
</evidence>
<dbReference type="InterPro" id="IPR039361">
    <property type="entry name" value="Cyclin"/>
</dbReference>
<sequence length="417" mass="47734">MPLTQVLPSAISVHDESENAAMLRSKSSLTTSGKFNGAAVKQRSVLGDICSNRSALTNVVPDTDFKKPQHLPSKSVVKKQIQESENLPLPVDKEVVKPAAETRRPSFSSQYLEIEDIDTEPNPQLVAVYVKDIYKYLNELEDKTPIKPNYMESGYKIKPHMRTILIDWMVEVHSRFKLLQETLYLTVATMDRFLQMESSVVRHDLQLVGLTCMFIASKFEEMYTPEISDFVFMSDKAYTKKEILRMELRILKALDFNLGRPLPLHFLRRYTKAATHVYDWVDVLHHTLSKYLMELSLPEYDFCHISPSQLAAASLCLSLKVLDERETPIDVLWNDTLIFYSGYTYQALEPIVGKFCSLLIKSETSKHQAIRKKYLVSKFYQISALPHLKSPVTHAFLAKLALKNSNFIHVSYPNDGC</sequence>
<dbReference type="Gene3D" id="1.10.472.10">
    <property type="entry name" value="Cyclin-like"/>
    <property type="match status" value="2"/>
</dbReference>
<keyword evidence="1" id="KW-0132">Cell division</keyword>
<dbReference type="PIRSF" id="PIRSF001771">
    <property type="entry name" value="Cyclin_A_B_D_E"/>
    <property type="match status" value="1"/>
</dbReference>
<evidence type="ECO:0000259" key="5">
    <source>
        <dbReference type="SMART" id="SM00385"/>
    </source>
</evidence>
<dbReference type="FunFam" id="1.10.472.10:FF:000001">
    <property type="entry name" value="G2/mitotic-specific cyclin"/>
    <property type="match status" value="1"/>
</dbReference>
<dbReference type="GO" id="GO:0051301">
    <property type="term" value="P:cell division"/>
    <property type="evidence" value="ECO:0007669"/>
    <property type="project" value="UniProtKB-KW"/>
</dbReference>
<dbReference type="Pfam" id="PF00134">
    <property type="entry name" value="Cyclin_N"/>
    <property type="match status" value="1"/>
</dbReference>
<dbReference type="InterPro" id="IPR004367">
    <property type="entry name" value="Cyclin_C-dom"/>
</dbReference>
<dbReference type="GO" id="GO:0044772">
    <property type="term" value="P:mitotic cell cycle phase transition"/>
    <property type="evidence" value="ECO:0007669"/>
    <property type="project" value="InterPro"/>
</dbReference>
<accession>A0A8J2RXF1</accession>
<feature type="domain" description="Cyclin-like" evidence="5">
    <location>
        <begin position="265"/>
        <end position="357"/>
    </location>
</feature>
<dbReference type="AlphaFoldDB" id="A0A8J2RXF1"/>
<dbReference type="Proteomes" id="UP000789390">
    <property type="component" value="Unassembled WGS sequence"/>
</dbReference>
<evidence type="ECO:0000256" key="3">
    <source>
        <dbReference type="ARBA" id="ARBA00023306"/>
    </source>
</evidence>
<evidence type="ECO:0000313" key="8">
    <source>
        <dbReference type="Proteomes" id="UP000789390"/>
    </source>
</evidence>
<keyword evidence="3" id="KW-0131">Cell cycle</keyword>
<dbReference type="InterPro" id="IPR046965">
    <property type="entry name" value="Cyclin_A/B-like"/>
</dbReference>
<dbReference type="Pfam" id="PF02984">
    <property type="entry name" value="Cyclin_C"/>
    <property type="match status" value="1"/>
</dbReference>
<reference evidence="7" key="1">
    <citation type="submission" date="2021-11" db="EMBL/GenBank/DDBJ databases">
        <authorList>
            <person name="Schell T."/>
        </authorList>
    </citation>
    <scope>NUCLEOTIDE SEQUENCE</scope>
    <source>
        <strain evidence="7">M5</strain>
    </source>
</reference>
<dbReference type="OrthoDB" id="5590282at2759"/>
<keyword evidence="2 4" id="KW-0195">Cyclin</keyword>